<reference evidence="1 2" key="1">
    <citation type="journal article" date="2019" name="Sci. Rep.">
        <title>Orb-weaving spider Araneus ventricosus genome elucidates the spidroin gene catalogue.</title>
        <authorList>
            <person name="Kono N."/>
            <person name="Nakamura H."/>
            <person name="Ohtoshi R."/>
            <person name="Moran D.A.P."/>
            <person name="Shinohara A."/>
            <person name="Yoshida Y."/>
            <person name="Fujiwara M."/>
            <person name="Mori M."/>
            <person name="Tomita M."/>
            <person name="Arakawa K."/>
        </authorList>
    </citation>
    <scope>NUCLEOTIDE SEQUENCE [LARGE SCALE GENOMIC DNA]</scope>
</reference>
<organism evidence="1 2">
    <name type="scientific">Araneus ventricosus</name>
    <name type="common">Orbweaver spider</name>
    <name type="synonym">Epeira ventricosa</name>
    <dbReference type="NCBI Taxonomy" id="182803"/>
    <lineage>
        <taxon>Eukaryota</taxon>
        <taxon>Metazoa</taxon>
        <taxon>Ecdysozoa</taxon>
        <taxon>Arthropoda</taxon>
        <taxon>Chelicerata</taxon>
        <taxon>Arachnida</taxon>
        <taxon>Araneae</taxon>
        <taxon>Araneomorphae</taxon>
        <taxon>Entelegynae</taxon>
        <taxon>Araneoidea</taxon>
        <taxon>Araneidae</taxon>
        <taxon>Araneus</taxon>
    </lineage>
</organism>
<protein>
    <submittedName>
        <fullName evidence="1">Uncharacterized protein</fullName>
    </submittedName>
</protein>
<dbReference type="AlphaFoldDB" id="A0A4Y2B2W5"/>
<dbReference type="EMBL" id="BGPR01000044">
    <property type="protein sequence ID" value="GBL85616.1"/>
    <property type="molecule type" value="Genomic_DNA"/>
</dbReference>
<evidence type="ECO:0000313" key="2">
    <source>
        <dbReference type="Proteomes" id="UP000499080"/>
    </source>
</evidence>
<dbReference type="Proteomes" id="UP000499080">
    <property type="component" value="Unassembled WGS sequence"/>
</dbReference>
<accession>A0A4Y2B2W5</accession>
<keyword evidence="2" id="KW-1185">Reference proteome</keyword>
<proteinExistence type="predicted"/>
<evidence type="ECO:0000313" key="1">
    <source>
        <dbReference type="EMBL" id="GBL85616.1"/>
    </source>
</evidence>
<name>A0A4Y2B2W5_ARAVE</name>
<comment type="caution">
    <text evidence="1">The sequence shown here is derived from an EMBL/GenBank/DDBJ whole genome shotgun (WGS) entry which is preliminary data.</text>
</comment>
<sequence>MVKISRRQHFAFHDPEIVLYIRKTFCQDFWVSHWKRTVPINPGVQACEVNIFGLSIVVQFDGVGASTKESVSRIKFINDMVMRNKGFEALCFLQ</sequence>
<gene>
    <name evidence="1" type="ORF">AVEN_193086_1</name>
</gene>